<sequence length="142" mass="15904">MQEHENLRQMGRQQHNRRAQLLSNAGKRGISDGNEGGEFIRRKRSLTTPGPAKNIRGKTINDLIMRQPPHHFDVTILPYTMQRIEKTGRKQAEMDPDAVLDHPEMQSEGEKSPSPEPVHASVIVKLNDMPPKVSKGDPSSAP</sequence>
<feature type="region of interest" description="Disordered" evidence="1">
    <location>
        <begin position="22"/>
        <end position="57"/>
    </location>
</feature>
<organism evidence="2 3">
    <name type="scientific">Oikopleura dioica</name>
    <name type="common">Tunicate</name>
    <dbReference type="NCBI Taxonomy" id="34765"/>
    <lineage>
        <taxon>Eukaryota</taxon>
        <taxon>Metazoa</taxon>
        <taxon>Chordata</taxon>
        <taxon>Tunicata</taxon>
        <taxon>Appendicularia</taxon>
        <taxon>Copelata</taxon>
        <taxon>Oikopleuridae</taxon>
        <taxon>Oikopleura</taxon>
    </lineage>
</organism>
<protein>
    <submittedName>
        <fullName evidence="2">Oidioi.mRNA.OKI2018_I69.XSR.g14774.t1.cds</fullName>
    </submittedName>
</protein>
<feature type="compositionally biased region" description="Basic and acidic residues" evidence="1">
    <location>
        <begin position="86"/>
        <end position="113"/>
    </location>
</feature>
<gene>
    <name evidence="2" type="ORF">OKIOD_LOCUS6332</name>
</gene>
<reference evidence="2 3" key="1">
    <citation type="submission" date="2021-04" db="EMBL/GenBank/DDBJ databases">
        <authorList>
            <person name="Bliznina A."/>
        </authorList>
    </citation>
    <scope>NUCLEOTIDE SEQUENCE [LARGE SCALE GENOMIC DNA]</scope>
</reference>
<accession>A0ABN7SI43</accession>
<evidence type="ECO:0000256" key="1">
    <source>
        <dbReference type="SAM" id="MobiDB-lite"/>
    </source>
</evidence>
<name>A0ABN7SI43_OIKDI</name>
<evidence type="ECO:0000313" key="3">
    <source>
        <dbReference type="Proteomes" id="UP001158576"/>
    </source>
</evidence>
<proteinExistence type="predicted"/>
<keyword evidence="3" id="KW-1185">Reference proteome</keyword>
<evidence type="ECO:0000313" key="2">
    <source>
        <dbReference type="EMBL" id="CAG5096776.1"/>
    </source>
</evidence>
<dbReference type="EMBL" id="OU015569">
    <property type="protein sequence ID" value="CAG5096776.1"/>
    <property type="molecule type" value="Genomic_DNA"/>
</dbReference>
<feature type="region of interest" description="Disordered" evidence="1">
    <location>
        <begin position="86"/>
        <end position="142"/>
    </location>
</feature>
<dbReference type="Proteomes" id="UP001158576">
    <property type="component" value="Chromosome XSR"/>
</dbReference>